<dbReference type="InterPro" id="IPR006860">
    <property type="entry name" value="FecR"/>
</dbReference>
<proteinExistence type="predicted"/>
<name>A0A6G9AR34_9BACT</name>
<keyword evidence="1" id="KW-0812">Transmembrane</keyword>
<feature type="domain" description="Protein FecR C-terminal" evidence="3">
    <location>
        <begin position="264"/>
        <end position="332"/>
    </location>
</feature>
<dbReference type="Gene3D" id="3.55.50.30">
    <property type="match status" value="1"/>
</dbReference>
<feature type="domain" description="FecR protein" evidence="2">
    <location>
        <begin position="121"/>
        <end position="216"/>
    </location>
</feature>
<dbReference type="KEGG" id="spib:G8759_21175"/>
<sequence>MNQAIRKETLFEHFAGRSTALQRTMIADWLQQPANQMQYVAWLDEWEHQNLQYLADEDAALRRLSNKIEVWEQQQHPLSTEAQQVPIRSMPISPRWLVAASVILCVLAGLYAGRQLLLYQTLETGFGETNQLTLPDGSTVTLNAHSTLRIPRFGFGNKTRAVYLTGEAAFSIKHTPSHQRFVVHTNRGVDVEVLGTEFDVYDRPAGTRVVLSRGAIQLNYTSSSKPVRRLRLKPGDAVSVDSLGQLTQSFTTQPEVSMAWRDHRFVFKSTSVREIADLLRDTYGLRVILKDPELANRTVTGSFQVNNADEFLQVVAELLEINYKQKDDTVTLFE</sequence>
<keyword evidence="1" id="KW-0472">Membrane</keyword>
<dbReference type="PANTHER" id="PTHR30273">
    <property type="entry name" value="PERIPLASMIC SIGNAL SENSOR AND SIGMA FACTOR ACTIVATOR FECR-RELATED"/>
    <property type="match status" value="1"/>
</dbReference>
<evidence type="ECO:0000259" key="3">
    <source>
        <dbReference type="Pfam" id="PF16344"/>
    </source>
</evidence>
<protein>
    <submittedName>
        <fullName evidence="4">DUF4974 domain-containing protein</fullName>
    </submittedName>
</protein>
<feature type="transmembrane region" description="Helical" evidence="1">
    <location>
        <begin position="96"/>
        <end position="113"/>
    </location>
</feature>
<dbReference type="Pfam" id="PF04773">
    <property type="entry name" value="FecR"/>
    <property type="match status" value="1"/>
</dbReference>
<dbReference type="GO" id="GO:0016989">
    <property type="term" value="F:sigma factor antagonist activity"/>
    <property type="evidence" value="ECO:0007669"/>
    <property type="project" value="TreeGrafter"/>
</dbReference>
<evidence type="ECO:0000256" key="1">
    <source>
        <dbReference type="SAM" id="Phobius"/>
    </source>
</evidence>
<accession>A0A6G9AR34</accession>
<dbReference type="InterPro" id="IPR012373">
    <property type="entry name" value="Ferrdict_sens_TM"/>
</dbReference>
<dbReference type="Pfam" id="PF16344">
    <property type="entry name" value="FecR_C"/>
    <property type="match status" value="1"/>
</dbReference>
<dbReference type="InterPro" id="IPR032508">
    <property type="entry name" value="FecR_C"/>
</dbReference>
<evidence type="ECO:0000313" key="4">
    <source>
        <dbReference type="EMBL" id="QIP14952.1"/>
    </source>
</evidence>
<keyword evidence="1" id="KW-1133">Transmembrane helix</keyword>
<dbReference type="Proteomes" id="UP000501802">
    <property type="component" value="Chromosome"/>
</dbReference>
<evidence type="ECO:0000259" key="2">
    <source>
        <dbReference type="Pfam" id="PF04773"/>
    </source>
</evidence>
<dbReference type="PANTHER" id="PTHR30273:SF2">
    <property type="entry name" value="PROTEIN FECR"/>
    <property type="match status" value="1"/>
</dbReference>
<reference evidence="4 5" key="1">
    <citation type="submission" date="2020-03" db="EMBL/GenBank/DDBJ databases">
        <authorList>
            <person name="Kim M.K."/>
        </authorList>
    </citation>
    <scope>NUCLEOTIDE SEQUENCE [LARGE SCALE GENOMIC DNA]</scope>
    <source>
        <strain evidence="4 5">BT328</strain>
    </source>
</reference>
<organism evidence="4 5">
    <name type="scientific">Spirosoma aureum</name>
    <dbReference type="NCBI Taxonomy" id="2692134"/>
    <lineage>
        <taxon>Bacteria</taxon>
        <taxon>Pseudomonadati</taxon>
        <taxon>Bacteroidota</taxon>
        <taxon>Cytophagia</taxon>
        <taxon>Cytophagales</taxon>
        <taxon>Cytophagaceae</taxon>
        <taxon>Spirosoma</taxon>
    </lineage>
</organism>
<dbReference type="AlphaFoldDB" id="A0A6G9AR34"/>
<dbReference type="PIRSF" id="PIRSF018266">
    <property type="entry name" value="FecR"/>
    <property type="match status" value="1"/>
</dbReference>
<dbReference type="RefSeq" id="WP_167212038.1">
    <property type="nucleotide sequence ID" value="NZ_CP050063.1"/>
</dbReference>
<evidence type="ECO:0000313" key="5">
    <source>
        <dbReference type="Proteomes" id="UP000501802"/>
    </source>
</evidence>
<keyword evidence="5" id="KW-1185">Reference proteome</keyword>
<gene>
    <name evidence="4" type="ORF">G8759_21175</name>
</gene>
<dbReference type="Gene3D" id="2.60.120.1440">
    <property type="match status" value="1"/>
</dbReference>
<dbReference type="EMBL" id="CP050063">
    <property type="protein sequence ID" value="QIP14952.1"/>
    <property type="molecule type" value="Genomic_DNA"/>
</dbReference>